<dbReference type="CDD" id="cd00207">
    <property type="entry name" value="fer2"/>
    <property type="match status" value="1"/>
</dbReference>
<dbReference type="EMBL" id="BOML01000072">
    <property type="protein sequence ID" value="GIE07139.1"/>
    <property type="molecule type" value="Genomic_DNA"/>
</dbReference>
<name>A0ABQ3ZC75_9ACTN</name>
<dbReference type="RefSeq" id="WP_203734985.1">
    <property type="nucleotide sequence ID" value="NZ_BAAATX010000033.1"/>
</dbReference>
<dbReference type="PANTHER" id="PTHR30212">
    <property type="entry name" value="PROTEIN YIIM"/>
    <property type="match status" value="1"/>
</dbReference>
<dbReference type="InterPro" id="IPR005302">
    <property type="entry name" value="MoCF_Sase_C"/>
</dbReference>
<dbReference type="Proteomes" id="UP000637628">
    <property type="component" value="Unassembled WGS sequence"/>
</dbReference>
<comment type="caution">
    <text evidence="4">The sequence shown here is derived from an EMBL/GenBank/DDBJ whole genome shotgun (WGS) entry which is preliminary data.</text>
</comment>
<dbReference type="Pfam" id="PF00175">
    <property type="entry name" value="NAD_binding_1"/>
    <property type="match status" value="1"/>
</dbReference>
<proteinExistence type="predicted"/>
<gene>
    <name evidence="4" type="ORF">Adu01nite_84890</name>
</gene>
<dbReference type="InterPro" id="IPR052353">
    <property type="entry name" value="Benzoxazolinone_Detox_Enz"/>
</dbReference>
<feature type="domain" description="MOSC" evidence="2">
    <location>
        <begin position="29"/>
        <end position="164"/>
    </location>
</feature>
<dbReference type="SUPFAM" id="SSF52343">
    <property type="entry name" value="Ferredoxin reductase-like, C-terminal NADP-linked domain"/>
    <property type="match status" value="1"/>
</dbReference>
<dbReference type="InterPro" id="IPR039261">
    <property type="entry name" value="FNR_nucleotide-bd"/>
</dbReference>
<dbReference type="PANTHER" id="PTHR30212:SF2">
    <property type="entry name" value="PROTEIN YIIM"/>
    <property type="match status" value="1"/>
</dbReference>
<organism evidence="4 5">
    <name type="scientific">Paractinoplanes durhamensis</name>
    <dbReference type="NCBI Taxonomy" id="113563"/>
    <lineage>
        <taxon>Bacteria</taxon>
        <taxon>Bacillati</taxon>
        <taxon>Actinomycetota</taxon>
        <taxon>Actinomycetes</taxon>
        <taxon>Micromonosporales</taxon>
        <taxon>Micromonosporaceae</taxon>
        <taxon>Paractinoplanes</taxon>
    </lineage>
</organism>
<dbReference type="InterPro" id="IPR017927">
    <property type="entry name" value="FAD-bd_FR_type"/>
</dbReference>
<dbReference type="Pfam" id="PF03475">
    <property type="entry name" value="YiiM_3-alpha"/>
    <property type="match status" value="1"/>
</dbReference>
<dbReference type="Gene3D" id="2.40.33.20">
    <property type="entry name" value="PK beta-barrel domain-like"/>
    <property type="match status" value="1"/>
</dbReference>
<dbReference type="Gene3D" id="2.40.30.10">
    <property type="entry name" value="Translation factors"/>
    <property type="match status" value="1"/>
</dbReference>
<dbReference type="Gene3D" id="3.40.50.80">
    <property type="entry name" value="Nucleotide-binding domain of ferredoxin-NADP reductase (FNR) module"/>
    <property type="match status" value="1"/>
</dbReference>
<dbReference type="InterPro" id="IPR001041">
    <property type="entry name" value="2Fe-2S_ferredoxin-type"/>
</dbReference>
<dbReference type="Pfam" id="PF03473">
    <property type="entry name" value="MOSC"/>
    <property type="match status" value="1"/>
</dbReference>
<evidence type="ECO:0000313" key="4">
    <source>
        <dbReference type="EMBL" id="GIE07139.1"/>
    </source>
</evidence>
<keyword evidence="5" id="KW-1185">Reference proteome</keyword>
<evidence type="ECO:0000259" key="3">
    <source>
        <dbReference type="PROSITE" id="PS51384"/>
    </source>
</evidence>
<dbReference type="InterPro" id="IPR012675">
    <property type="entry name" value="Beta-grasp_dom_sf"/>
</dbReference>
<dbReference type="InterPro" id="IPR001433">
    <property type="entry name" value="OxRdtase_FAD/NAD-bd"/>
</dbReference>
<protein>
    <submittedName>
        <fullName evidence="4">Sulfurase</fullName>
    </submittedName>
</protein>
<dbReference type="InterPro" id="IPR036010">
    <property type="entry name" value="2Fe-2S_ferredoxin-like_sf"/>
</dbReference>
<dbReference type="InterPro" id="IPR005163">
    <property type="entry name" value="Tri_helical_YiiM-like"/>
</dbReference>
<evidence type="ECO:0000259" key="2">
    <source>
        <dbReference type="PROSITE" id="PS51340"/>
    </source>
</evidence>
<dbReference type="PROSITE" id="PS51384">
    <property type="entry name" value="FAD_FR"/>
    <property type="match status" value="1"/>
</dbReference>
<dbReference type="SUPFAM" id="SSF63380">
    <property type="entry name" value="Riboflavin synthase domain-like"/>
    <property type="match status" value="1"/>
</dbReference>
<reference evidence="4 5" key="1">
    <citation type="submission" date="2021-01" db="EMBL/GenBank/DDBJ databases">
        <title>Whole genome shotgun sequence of Actinoplanes durhamensis NBRC 14914.</title>
        <authorList>
            <person name="Komaki H."/>
            <person name="Tamura T."/>
        </authorList>
    </citation>
    <scope>NUCLEOTIDE SEQUENCE [LARGE SCALE GENOMIC DNA]</scope>
    <source>
        <strain evidence="4 5">NBRC 14914</strain>
    </source>
</reference>
<dbReference type="InterPro" id="IPR011037">
    <property type="entry name" value="Pyrv_Knase-like_insert_dom_sf"/>
</dbReference>
<dbReference type="CDD" id="cd06184">
    <property type="entry name" value="flavohem_like_fad_nad_binding"/>
    <property type="match status" value="1"/>
</dbReference>
<accession>A0ABQ3ZC75</accession>
<evidence type="ECO:0000256" key="1">
    <source>
        <dbReference type="SAM" id="MobiDB-lite"/>
    </source>
</evidence>
<dbReference type="PROSITE" id="PS51340">
    <property type="entry name" value="MOSC"/>
    <property type="match status" value="1"/>
</dbReference>
<dbReference type="SUPFAM" id="SSF50800">
    <property type="entry name" value="PK beta-barrel domain-like"/>
    <property type="match status" value="1"/>
</dbReference>
<dbReference type="SUPFAM" id="SSF54292">
    <property type="entry name" value="2Fe-2S ferredoxin-like"/>
    <property type="match status" value="1"/>
</dbReference>
<sequence>MAVLRSVNVGKPKDVLWRGRNVYTGIGKSPVDGPAMVRRLNIDGDGQGDLGGHGGEQRAVFVYQLGSYEYWRKFLGRDDFEYGQFGENFTVDGLPDDEVCVGDRYRIGDALFEVTQPRVTCYRVGIRMDDPRMPALLVQHHRPGFYFRVLQEGEVRPGDEIVRVADGPEKMTIAEVDGLLYLPGRPRDRIERALRIPALSPGWQGSFAAILAEPAASGNAGLIDAVPPPAWPGFRPLRVTAIVPESATIASVRLADPDGTPLPAALPGQFLTVRLEPGLVRSYSLSGPPGAPEYRISVKQEPHGLGSTFVHTRLHPGDLVETAAPRGSFVLRPGPAPVLLVSGGVGATPVLAMLHALAASTPDRPVWWLQAARTGADRPFTTEATRLLATLPQARSHVWLSHPASTDTYDTAGRLSADQLRTLQLPADADAYLCGPAAFLTDVTEALVEAGVAPTRIHTEIFGARPGLTPGISEPPARPPHQPKGEPGTGPAVSFVRSDLTVPWPKECASLLELAEACDVPARWSCRTGVCHTCETGLLSGDVTYTTDPIDPPAQGDALICTSRPSGPIVLDL</sequence>
<feature type="domain" description="FAD-binding FR-type" evidence="3">
    <location>
        <begin position="232"/>
        <end position="332"/>
    </location>
</feature>
<dbReference type="Pfam" id="PF00111">
    <property type="entry name" value="Fer2"/>
    <property type="match status" value="1"/>
</dbReference>
<dbReference type="Gene3D" id="3.10.20.30">
    <property type="match status" value="1"/>
</dbReference>
<evidence type="ECO:0000313" key="5">
    <source>
        <dbReference type="Proteomes" id="UP000637628"/>
    </source>
</evidence>
<feature type="region of interest" description="Disordered" evidence="1">
    <location>
        <begin position="464"/>
        <end position="493"/>
    </location>
</feature>
<dbReference type="PRINTS" id="PR00409">
    <property type="entry name" value="PHDIOXRDTASE"/>
</dbReference>
<dbReference type="InterPro" id="IPR017938">
    <property type="entry name" value="Riboflavin_synthase-like_b-brl"/>
</dbReference>